<dbReference type="Gene3D" id="3.40.50.12370">
    <property type="match status" value="1"/>
</dbReference>
<feature type="transmembrane region" description="Helical" evidence="8">
    <location>
        <begin position="272"/>
        <end position="290"/>
    </location>
</feature>
<evidence type="ECO:0000256" key="6">
    <source>
        <dbReference type="ARBA" id="ARBA00023065"/>
    </source>
</evidence>
<dbReference type="EMBL" id="JADIMG010000084">
    <property type="protein sequence ID" value="MBO8460408.1"/>
    <property type="molecule type" value="Genomic_DNA"/>
</dbReference>
<dbReference type="InterPro" id="IPR038770">
    <property type="entry name" value="Na+/solute_symporter_sf"/>
</dbReference>
<reference evidence="10" key="2">
    <citation type="journal article" date="2021" name="PeerJ">
        <title>Extensive microbial diversity within the chicken gut microbiome revealed by metagenomics and culture.</title>
        <authorList>
            <person name="Gilroy R."/>
            <person name="Ravi A."/>
            <person name="Getino M."/>
            <person name="Pursley I."/>
            <person name="Horton D.L."/>
            <person name="Alikhan N.F."/>
            <person name="Baker D."/>
            <person name="Gharbi K."/>
            <person name="Hall N."/>
            <person name="Watson M."/>
            <person name="Adriaenssens E.M."/>
            <person name="Foster-Nyarko E."/>
            <person name="Jarju S."/>
            <person name="Secka A."/>
            <person name="Antonio M."/>
            <person name="Oren A."/>
            <person name="Chaudhuri R.R."/>
            <person name="La Ragione R."/>
            <person name="Hildebrand F."/>
            <person name="Pallen M.J."/>
        </authorList>
    </citation>
    <scope>NUCLEOTIDE SEQUENCE</scope>
    <source>
        <strain evidence="10">G3-3990</strain>
    </source>
</reference>
<dbReference type="AlphaFoldDB" id="A0A9D9HV30"/>
<dbReference type="InterPro" id="IPR006153">
    <property type="entry name" value="Cation/H_exchanger_TM"/>
</dbReference>
<keyword evidence="5 8" id="KW-1133">Transmembrane helix</keyword>
<feature type="transmembrane region" description="Helical" evidence="8">
    <location>
        <begin position="302"/>
        <end position="324"/>
    </location>
</feature>
<accession>A0A9D9HV30</accession>
<dbReference type="GO" id="GO:0016020">
    <property type="term" value="C:membrane"/>
    <property type="evidence" value="ECO:0007669"/>
    <property type="project" value="UniProtKB-SubCell"/>
</dbReference>
<evidence type="ECO:0000256" key="5">
    <source>
        <dbReference type="ARBA" id="ARBA00022989"/>
    </source>
</evidence>
<dbReference type="Proteomes" id="UP000823641">
    <property type="component" value="Unassembled WGS sequence"/>
</dbReference>
<dbReference type="GO" id="GO:1902600">
    <property type="term" value="P:proton transmembrane transport"/>
    <property type="evidence" value="ECO:0007669"/>
    <property type="project" value="InterPro"/>
</dbReference>
<evidence type="ECO:0000256" key="1">
    <source>
        <dbReference type="ARBA" id="ARBA00004141"/>
    </source>
</evidence>
<evidence type="ECO:0000256" key="2">
    <source>
        <dbReference type="ARBA" id="ARBA00022448"/>
    </source>
</evidence>
<evidence type="ECO:0000313" key="10">
    <source>
        <dbReference type="EMBL" id="MBO8460408.1"/>
    </source>
</evidence>
<proteinExistence type="predicted"/>
<dbReference type="PANTHER" id="PTHR43562">
    <property type="entry name" value="NAPA-TYPE SODIUM/HYDROGEN ANTIPORTER"/>
    <property type="match status" value="1"/>
</dbReference>
<keyword evidence="6" id="KW-0406">Ion transport</keyword>
<name>A0A9D9HV30_9BACT</name>
<sequence length="712" mass="79377">MSEIFGIALPLKNPTLIFGVVMAIILLSPLIFKKLHIPSIIGLILAGVILGPYGLNLLAHDESFNLFGRVGLLYIMFLSGIEIDINDFKKNRYKSIIFGMYTFLLPMGLGILSGMYILNFSFITSTLLASMYASHTLMTYPIVSRYGVAKSQAVNITIGGTIVTVTLSLIILAAIAGMYKGTVNTFFWIRFILMTTLFCLFVLLVIPRIASWFFKRFSDSVLQYSFVLATVALASFLAELVGMEGILGAFLVGLSLNKLIPNLSPLMSRINFVGNALFIPFFLISVGMLVDVRVFANGYEALLVAFVMTAIATLSKWLAAWAGQKTFGMNKVERDMIFGLSNAQAAATLAAVMIGYNIILPDGSHLLNENVLNGTIVMILVTCLISSIVTEKAAQQLSATKEVDIDQTTPERILIPLSNPNTCDSLMELAVLMKEQKGSNIYALSVIQNEEQSEHAKNILERAVKIGAATDNHVEMLTCIDLNPANGIRETAESKNITDIVIGLHERMRNNDSVFGAIFNTLLKSVTQSIYIYHKTQPINTIKRILVAVPAQAERESGFLGWYDRLRQLSMQMGAKVCFYANEETTRILRMLCNRKQRGLVGAQFNELNDWEDFLVIAKAIKSNDMLVVIQARKATASYHPLFAQMPKLLEEFFINNCFIVIYPRQDGTLEENGIIFNTMAQSPNGDFNFIRRLRMYIAKRKKTRYERKQNS</sequence>
<evidence type="ECO:0000256" key="8">
    <source>
        <dbReference type="SAM" id="Phobius"/>
    </source>
</evidence>
<feature type="transmembrane region" description="Helical" evidence="8">
    <location>
        <begin position="155"/>
        <end position="179"/>
    </location>
</feature>
<dbReference type="Pfam" id="PF00999">
    <property type="entry name" value="Na_H_Exchanger"/>
    <property type="match status" value="1"/>
</dbReference>
<evidence type="ECO:0000256" key="4">
    <source>
        <dbReference type="ARBA" id="ARBA00022692"/>
    </source>
</evidence>
<feature type="transmembrane region" description="Helical" evidence="8">
    <location>
        <begin position="185"/>
        <end position="206"/>
    </location>
</feature>
<keyword evidence="3" id="KW-0050">Antiport</keyword>
<dbReference type="Gene3D" id="1.20.1530.20">
    <property type="match status" value="1"/>
</dbReference>
<feature type="transmembrane region" description="Helical" evidence="8">
    <location>
        <begin position="371"/>
        <end position="389"/>
    </location>
</feature>
<gene>
    <name evidence="10" type="ORF">IAA73_08770</name>
</gene>
<feature type="transmembrane region" description="Helical" evidence="8">
    <location>
        <begin position="336"/>
        <end position="359"/>
    </location>
</feature>
<feature type="transmembrane region" description="Helical" evidence="8">
    <location>
        <begin position="66"/>
        <end position="85"/>
    </location>
</feature>
<reference evidence="10" key="1">
    <citation type="submission" date="2020-10" db="EMBL/GenBank/DDBJ databases">
        <authorList>
            <person name="Gilroy R."/>
        </authorList>
    </citation>
    <scope>NUCLEOTIDE SEQUENCE</scope>
    <source>
        <strain evidence="10">G3-3990</strain>
    </source>
</reference>
<evidence type="ECO:0000256" key="7">
    <source>
        <dbReference type="ARBA" id="ARBA00023136"/>
    </source>
</evidence>
<feature type="transmembrane region" description="Helical" evidence="8">
    <location>
        <begin position="39"/>
        <end position="60"/>
    </location>
</feature>
<keyword evidence="2" id="KW-0813">Transport</keyword>
<protein>
    <submittedName>
        <fullName evidence="10">Cation:proton antiporter</fullName>
    </submittedName>
</protein>
<keyword evidence="7 8" id="KW-0472">Membrane</keyword>
<feature type="domain" description="Cation/H+ exchanger transmembrane" evidence="9">
    <location>
        <begin position="23"/>
        <end position="390"/>
    </location>
</feature>
<feature type="transmembrane region" description="Helical" evidence="8">
    <location>
        <begin position="15"/>
        <end position="32"/>
    </location>
</feature>
<organism evidence="10 11">
    <name type="scientific">Candidatus Gallipaludibacter merdavium</name>
    <dbReference type="NCBI Taxonomy" id="2840839"/>
    <lineage>
        <taxon>Bacteria</taxon>
        <taxon>Pseudomonadati</taxon>
        <taxon>Bacteroidota</taxon>
        <taxon>Bacteroidia</taxon>
        <taxon>Bacteroidales</taxon>
        <taxon>Candidatus Gallipaludibacter</taxon>
    </lineage>
</organism>
<feature type="transmembrane region" description="Helical" evidence="8">
    <location>
        <begin position="97"/>
        <end position="117"/>
    </location>
</feature>
<comment type="caution">
    <text evidence="10">The sequence shown here is derived from an EMBL/GenBank/DDBJ whole genome shotgun (WGS) entry which is preliminary data.</text>
</comment>
<feature type="transmembrane region" description="Helical" evidence="8">
    <location>
        <begin position="226"/>
        <end position="252"/>
    </location>
</feature>
<evidence type="ECO:0000256" key="3">
    <source>
        <dbReference type="ARBA" id="ARBA00022449"/>
    </source>
</evidence>
<dbReference type="PANTHER" id="PTHR43562:SF4">
    <property type="entry name" value="NA(+)_H(+) ANTIPORTER NHAS5"/>
    <property type="match status" value="1"/>
</dbReference>
<feature type="transmembrane region" description="Helical" evidence="8">
    <location>
        <begin position="123"/>
        <end position="143"/>
    </location>
</feature>
<dbReference type="GO" id="GO:0015297">
    <property type="term" value="F:antiporter activity"/>
    <property type="evidence" value="ECO:0007669"/>
    <property type="project" value="UniProtKB-KW"/>
</dbReference>
<keyword evidence="4 8" id="KW-0812">Transmembrane</keyword>
<comment type="subcellular location">
    <subcellularLocation>
        <location evidence="1">Membrane</location>
        <topology evidence="1">Multi-pass membrane protein</topology>
    </subcellularLocation>
</comment>
<evidence type="ECO:0000259" key="9">
    <source>
        <dbReference type="Pfam" id="PF00999"/>
    </source>
</evidence>
<dbReference type="SUPFAM" id="SSF52402">
    <property type="entry name" value="Adenine nucleotide alpha hydrolases-like"/>
    <property type="match status" value="1"/>
</dbReference>
<evidence type="ECO:0000313" key="11">
    <source>
        <dbReference type="Proteomes" id="UP000823641"/>
    </source>
</evidence>